<dbReference type="GO" id="GO:0005886">
    <property type="term" value="C:plasma membrane"/>
    <property type="evidence" value="ECO:0007669"/>
    <property type="project" value="UniProtKB-SubCell"/>
</dbReference>
<dbReference type="InterPro" id="IPR035906">
    <property type="entry name" value="MetI-like_sf"/>
</dbReference>
<name>A0A7C1H7I8_9BACT</name>
<evidence type="ECO:0000256" key="4">
    <source>
        <dbReference type="ARBA" id="ARBA00022989"/>
    </source>
</evidence>
<dbReference type="AlphaFoldDB" id="A0A7C1H7I8"/>
<organism evidence="8">
    <name type="scientific">Mesotoga infera</name>
    <dbReference type="NCBI Taxonomy" id="1236046"/>
    <lineage>
        <taxon>Bacteria</taxon>
        <taxon>Thermotogati</taxon>
        <taxon>Thermotogota</taxon>
        <taxon>Thermotogae</taxon>
        <taxon>Kosmotogales</taxon>
        <taxon>Kosmotogaceae</taxon>
        <taxon>Mesotoga</taxon>
    </lineage>
</organism>
<dbReference type="Gene3D" id="1.10.3720.10">
    <property type="entry name" value="MetI-like"/>
    <property type="match status" value="1"/>
</dbReference>
<dbReference type="PROSITE" id="PS50928">
    <property type="entry name" value="ABC_TM1"/>
    <property type="match status" value="1"/>
</dbReference>
<protein>
    <submittedName>
        <fullName evidence="8">ABC transporter permease</fullName>
    </submittedName>
</protein>
<feature type="transmembrane region" description="Helical" evidence="6">
    <location>
        <begin position="59"/>
        <end position="82"/>
    </location>
</feature>
<dbReference type="Proteomes" id="UP000886198">
    <property type="component" value="Unassembled WGS sequence"/>
</dbReference>
<dbReference type="CDD" id="cd06261">
    <property type="entry name" value="TM_PBP2"/>
    <property type="match status" value="1"/>
</dbReference>
<keyword evidence="5 6" id="KW-0472">Membrane</keyword>
<evidence type="ECO:0000256" key="2">
    <source>
        <dbReference type="ARBA" id="ARBA00022448"/>
    </source>
</evidence>
<evidence type="ECO:0000256" key="5">
    <source>
        <dbReference type="ARBA" id="ARBA00023136"/>
    </source>
</evidence>
<feature type="domain" description="ABC transmembrane type-1" evidence="7">
    <location>
        <begin position="56"/>
        <end position="237"/>
    </location>
</feature>
<dbReference type="FunFam" id="1.10.3720.10:FF:000001">
    <property type="entry name" value="Glycine betaine ABC transporter, permease"/>
    <property type="match status" value="1"/>
</dbReference>
<dbReference type="SUPFAM" id="SSF161098">
    <property type="entry name" value="MetI-like"/>
    <property type="match status" value="1"/>
</dbReference>
<dbReference type="EMBL" id="DSBT01000161">
    <property type="protein sequence ID" value="HDP77667.1"/>
    <property type="molecule type" value="Genomic_DNA"/>
</dbReference>
<evidence type="ECO:0000256" key="6">
    <source>
        <dbReference type="RuleBase" id="RU363032"/>
    </source>
</evidence>
<feature type="transmembrane region" description="Helical" evidence="6">
    <location>
        <begin position="185"/>
        <end position="205"/>
    </location>
</feature>
<dbReference type="PANTHER" id="PTHR30177">
    <property type="entry name" value="GLYCINE BETAINE/L-PROLINE TRANSPORT SYSTEM PERMEASE PROTEIN PROW"/>
    <property type="match status" value="1"/>
</dbReference>
<accession>A0A7C1H7I8</accession>
<evidence type="ECO:0000259" key="7">
    <source>
        <dbReference type="PROSITE" id="PS50928"/>
    </source>
</evidence>
<gene>
    <name evidence="8" type="ORF">ENN47_05695</name>
</gene>
<evidence type="ECO:0000313" key="8">
    <source>
        <dbReference type="EMBL" id="HDP77667.1"/>
    </source>
</evidence>
<proteinExistence type="inferred from homology"/>
<evidence type="ECO:0000256" key="1">
    <source>
        <dbReference type="ARBA" id="ARBA00004141"/>
    </source>
</evidence>
<dbReference type="InterPro" id="IPR051204">
    <property type="entry name" value="ABC_transp_perm/SBD"/>
</dbReference>
<feature type="transmembrane region" description="Helical" evidence="6">
    <location>
        <begin position="217"/>
        <end position="237"/>
    </location>
</feature>
<comment type="subcellular location">
    <subcellularLocation>
        <location evidence="6">Cell membrane</location>
        <topology evidence="6">Multi-pass membrane protein</topology>
    </subcellularLocation>
    <subcellularLocation>
        <location evidence="1">Membrane</location>
        <topology evidence="1">Multi-pass membrane protein</topology>
    </subcellularLocation>
</comment>
<keyword evidence="3 6" id="KW-0812">Transmembrane</keyword>
<keyword evidence="4 6" id="KW-1133">Transmembrane helix</keyword>
<comment type="similarity">
    <text evidence="6">Belongs to the binding-protein-dependent transport system permease family.</text>
</comment>
<comment type="caution">
    <text evidence="8">The sequence shown here is derived from an EMBL/GenBank/DDBJ whole genome shotgun (WGS) entry which is preliminary data.</text>
</comment>
<evidence type="ECO:0000256" key="3">
    <source>
        <dbReference type="ARBA" id="ARBA00022692"/>
    </source>
</evidence>
<dbReference type="Pfam" id="PF00528">
    <property type="entry name" value="BPD_transp_1"/>
    <property type="match status" value="1"/>
</dbReference>
<dbReference type="InterPro" id="IPR000515">
    <property type="entry name" value="MetI-like"/>
</dbReference>
<sequence length="247" mass="26350">MTEKKSRVISWIILGIFLLAFILLISNMALWESFLRWLFPEEREVLHPRGTLLELVGEHLWMVIVSSGLATVIGISIGVLVTRPLGRQYLPLVSNLSSLGQTFPPVAVLALAVPLLGFGFKPTVAALLLYGFLPIVRNTITGIENIPSEVREAAYGMGMSSWQVLFKIELPLALKVIMSGIRISVVINIGTATVGATIGAGGLGSPITAGLVSENPAFILEGAIPAALLAFSADSLLGNIEKSFSSE</sequence>
<keyword evidence="2 6" id="KW-0813">Transport</keyword>
<dbReference type="GO" id="GO:0055085">
    <property type="term" value="P:transmembrane transport"/>
    <property type="evidence" value="ECO:0007669"/>
    <property type="project" value="InterPro"/>
</dbReference>
<feature type="transmembrane region" description="Helical" evidence="6">
    <location>
        <begin position="12"/>
        <end position="39"/>
    </location>
</feature>
<reference evidence="8" key="1">
    <citation type="journal article" date="2020" name="mSystems">
        <title>Genome- and Community-Level Interaction Insights into Carbon Utilization and Element Cycling Functions of Hydrothermarchaeota in Hydrothermal Sediment.</title>
        <authorList>
            <person name="Zhou Z."/>
            <person name="Liu Y."/>
            <person name="Xu W."/>
            <person name="Pan J."/>
            <person name="Luo Z.H."/>
            <person name="Li M."/>
        </authorList>
    </citation>
    <scope>NUCLEOTIDE SEQUENCE [LARGE SCALE GENOMIC DNA]</scope>
    <source>
        <strain evidence="8">SpSt-1179</strain>
    </source>
</reference>